<dbReference type="InterPro" id="IPR036388">
    <property type="entry name" value="WH-like_DNA-bd_sf"/>
</dbReference>
<name>A0ABD5QSL8_9EURY</name>
<dbReference type="SUPFAM" id="SSF56281">
    <property type="entry name" value="Metallo-hydrolase/oxidoreductase"/>
    <property type="match status" value="1"/>
</dbReference>
<dbReference type="Pfam" id="PF00753">
    <property type="entry name" value="Lactamase_B"/>
    <property type="match status" value="1"/>
</dbReference>
<evidence type="ECO:0000259" key="1">
    <source>
        <dbReference type="SMART" id="SM00849"/>
    </source>
</evidence>
<dbReference type="InterPro" id="IPR036866">
    <property type="entry name" value="RibonucZ/Hydroxyglut_hydro"/>
</dbReference>
<dbReference type="InterPro" id="IPR001279">
    <property type="entry name" value="Metallo-B-lactamas"/>
</dbReference>
<dbReference type="Proteomes" id="UP001596145">
    <property type="component" value="Unassembled WGS sequence"/>
</dbReference>
<comment type="caution">
    <text evidence="2">The sequence shown here is derived from an EMBL/GenBank/DDBJ whole genome shotgun (WGS) entry which is preliminary data.</text>
</comment>
<evidence type="ECO:0000313" key="2">
    <source>
        <dbReference type="EMBL" id="MFC5134624.1"/>
    </source>
</evidence>
<accession>A0ABD5QSL8</accession>
<proteinExistence type="predicted"/>
<dbReference type="PANTHER" id="PTHR23131:SF0">
    <property type="entry name" value="ENDORIBONUCLEASE LACTB2"/>
    <property type="match status" value="1"/>
</dbReference>
<sequence>MSSPGPAGDVSSSPTITRVELPVDTRATTGTTNAYLANGLLVDPAVRTDDLDEAVASHGSADGSGIGAIAVTHTHPDHVGAVADYADRTDATVHAHADHVERFRDATGTDPDGTFRDGDTLGTTGVRALDTPGHAPDHVAFVVEDDPATAALVGDLAVAEGSVVVGAPEGNLREYLASLERVRDAGFDRLYPGHGPTIEDPNATCERLIDHRIAREERVLAAVEAGAADVDAVLEAAYDKDLTGVADLARATVRAHLEKLAAEGRIDAAWDDG</sequence>
<keyword evidence="3" id="KW-1185">Reference proteome</keyword>
<feature type="domain" description="Metallo-beta-lactamase" evidence="1">
    <location>
        <begin position="31"/>
        <end position="194"/>
    </location>
</feature>
<dbReference type="Gene3D" id="1.10.10.10">
    <property type="entry name" value="Winged helix-like DNA-binding domain superfamily/Winged helix DNA-binding domain"/>
    <property type="match status" value="1"/>
</dbReference>
<dbReference type="SMART" id="SM00849">
    <property type="entry name" value="Lactamase_B"/>
    <property type="match status" value="1"/>
</dbReference>
<dbReference type="PANTHER" id="PTHR23131">
    <property type="entry name" value="ENDORIBONUCLEASE LACTB2"/>
    <property type="match status" value="1"/>
</dbReference>
<reference evidence="2 3" key="1">
    <citation type="journal article" date="2019" name="Int. J. Syst. Evol. Microbiol.">
        <title>The Global Catalogue of Microorganisms (GCM) 10K type strain sequencing project: providing services to taxonomists for standard genome sequencing and annotation.</title>
        <authorList>
            <consortium name="The Broad Institute Genomics Platform"/>
            <consortium name="The Broad Institute Genome Sequencing Center for Infectious Disease"/>
            <person name="Wu L."/>
            <person name="Ma J."/>
        </authorList>
    </citation>
    <scope>NUCLEOTIDE SEQUENCE [LARGE SCALE GENOMIC DNA]</scope>
    <source>
        <strain evidence="2 3">CGMCC 1.16026</strain>
    </source>
</reference>
<dbReference type="AlphaFoldDB" id="A0ABD5QSL8"/>
<dbReference type="Gene3D" id="3.60.15.10">
    <property type="entry name" value="Ribonuclease Z/Hydroxyacylglutathione hydrolase-like"/>
    <property type="match status" value="1"/>
</dbReference>
<gene>
    <name evidence="2" type="ORF">ACFPJA_07810</name>
</gene>
<dbReference type="InterPro" id="IPR050662">
    <property type="entry name" value="Sec-metab_biosynth-thioest"/>
</dbReference>
<evidence type="ECO:0000313" key="3">
    <source>
        <dbReference type="Proteomes" id="UP001596145"/>
    </source>
</evidence>
<protein>
    <submittedName>
        <fullName evidence="2">MBL fold metallo-hydrolase</fullName>
    </submittedName>
</protein>
<dbReference type="EMBL" id="JBHSKV010000010">
    <property type="protein sequence ID" value="MFC5134624.1"/>
    <property type="molecule type" value="Genomic_DNA"/>
</dbReference>
<organism evidence="2 3">
    <name type="scientific">Halorubrum glutamatedens</name>
    <dbReference type="NCBI Taxonomy" id="2707018"/>
    <lineage>
        <taxon>Archaea</taxon>
        <taxon>Methanobacteriati</taxon>
        <taxon>Methanobacteriota</taxon>
        <taxon>Stenosarchaea group</taxon>
        <taxon>Halobacteria</taxon>
        <taxon>Halobacteriales</taxon>
        <taxon>Haloferacaceae</taxon>
        <taxon>Halorubrum</taxon>
    </lineage>
</organism>
<dbReference type="RefSeq" id="WP_122106157.1">
    <property type="nucleotide sequence ID" value="NZ_JBHSKV010000010.1"/>
</dbReference>